<dbReference type="Pfam" id="PF05437">
    <property type="entry name" value="AzlD"/>
    <property type="match status" value="1"/>
</dbReference>
<dbReference type="STRING" id="1461693.ATO10_15275"/>
<dbReference type="PATRIC" id="fig|1461693.3.peg.3081"/>
<sequence length="111" mass="11855">MTAMSDAQIWLTIVLLGIGTFLIRFSFLGLIGDRDLPEWVLRYLRYTPVAVLPALIAPLVVWPEATGGQPDPARLGAAAVTALVGYFTKNVLLAICCGGITLYGMIYGLGA</sequence>
<keyword evidence="1" id="KW-1133">Transmembrane helix</keyword>
<evidence type="ECO:0000313" key="3">
    <source>
        <dbReference type="Proteomes" id="UP000024836"/>
    </source>
</evidence>
<feature type="transmembrane region" description="Helical" evidence="1">
    <location>
        <begin position="43"/>
        <end position="62"/>
    </location>
</feature>
<evidence type="ECO:0000313" key="2">
    <source>
        <dbReference type="EMBL" id="KCV80796.1"/>
    </source>
</evidence>
<reference evidence="2 3" key="1">
    <citation type="submission" date="2013-04" db="EMBL/GenBank/DDBJ databases">
        <title>Shimia sp. 22II-S11-Z10 Genome Sequencing.</title>
        <authorList>
            <person name="Lai Q."/>
            <person name="Li G."/>
            <person name="Shao Z."/>
        </authorList>
    </citation>
    <scope>NUCLEOTIDE SEQUENCE [LARGE SCALE GENOMIC DNA]</scope>
    <source>
        <strain evidence="3">22II-S11-Z10</strain>
    </source>
</reference>
<accession>A0A058ZJ35</accession>
<dbReference type="OrthoDB" id="6119856at2"/>
<comment type="caution">
    <text evidence="2">The sequence shown here is derived from an EMBL/GenBank/DDBJ whole genome shotgun (WGS) entry which is preliminary data.</text>
</comment>
<evidence type="ECO:0000256" key="1">
    <source>
        <dbReference type="SAM" id="Phobius"/>
    </source>
</evidence>
<proteinExistence type="predicted"/>
<dbReference type="EMBL" id="AQQY01000015">
    <property type="protein sequence ID" value="KCV80796.1"/>
    <property type="molecule type" value="Genomic_DNA"/>
</dbReference>
<keyword evidence="1" id="KW-0472">Membrane</keyword>
<dbReference type="InterPro" id="IPR008407">
    <property type="entry name" value="Brnchd-chn_aa_trnsp_AzlD"/>
</dbReference>
<organism evidence="2 3">
    <name type="scientific">Actibacterium atlanticum</name>
    <dbReference type="NCBI Taxonomy" id="1461693"/>
    <lineage>
        <taxon>Bacteria</taxon>
        <taxon>Pseudomonadati</taxon>
        <taxon>Pseudomonadota</taxon>
        <taxon>Alphaproteobacteria</taxon>
        <taxon>Rhodobacterales</taxon>
        <taxon>Roseobacteraceae</taxon>
        <taxon>Actibacterium</taxon>
    </lineage>
</organism>
<keyword evidence="1" id="KW-0812">Transmembrane</keyword>
<feature type="transmembrane region" description="Helical" evidence="1">
    <location>
        <begin position="7"/>
        <end position="31"/>
    </location>
</feature>
<dbReference type="RefSeq" id="WP_035253268.1">
    <property type="nucleotide sequence ID" value="NZ_AQQY01000015.1"/>
</dbReference>
<gene>
    <name evidence="2" type="ORF">ATO10_15275</name>
</gene>
<protein>
    <submittedName>
        <fullName evidence="2">AzlD branched-chain amino acid transport</fullName>
    </submittedName>
</protein>
<keyword evidence="3" id="KW-1185">Reference proteome</keyword>
<feature type="transmembrane region" description="Helical" evidence="1">
    <location>
        <begin position="91"/>
        <end position="110"/>
    </location>
</feature>
<name>A0A058ZJ35_9RHOB</name>
<dbReference type="AlphaFoldDB" id="A0A058ZJ35"/>
<dbReference type="Proteomes" id="UP000024836">
    <property type="component" value="Unassembled WGS sequence"/>
</dbReference>
<dbReference type="eggNOG" id="COG4392">
    <property type="taxonomic scope" value="Bacteria"/>
</dbReference>